<dbReference type="Proteomes" id="UP000289738">
    <property type="component" value="Chromosome A08"/>
</dbReference>
<keyword evidence="1" id="KW-0863">Zinc-finger</keyword>
<feature type="domain" description="CCHC-type" evidence="4">
    <location>
        <begin position="107"/>
        <end position="122"/>
    </location>
</feature>
<dbReference type="PANTHER" id="PTHR33710:SF77">
    <property type="entry name" value="DNASE I-LIKE SUPERFAMILY PROTEIN"/>
    <property type="match status" value="1"/>
</dbReference>
<keyword evidence="2" id="KW-0175">Coiled coil</keyword>
<evidence type="ECO:0000313" key="5">
    <source>
        <dbReference type="EMBL" id="RYR45068.1"/>
    </source>
</evidence>
<name>A0A445C2C0_ARAHY</name>
<protein>
    <recommendedName>
        <fullName evidence="4">CCHC-type domain-containing protein</fullName>
    </recommendedName>
</protein>
<evidence type="ECO:0000259" key="4">
    <source>
        <dbReference type="PROSITE" id="PS50158"/>
    </source>
</evidence>
<sequence length="784" mass="91670">MVNLRLWKEGESVFEVDHDVMEFWIQVHGIPHDLMEKETGTVIGEMLGVLAEAEDPKVDGVLKRSYLRIRVSINITKALPTEFWLDRDEMPPLWVFFKYERLPDSYCFNCGILGHEKKTCKNPTAMACWDPSKTRYSPGLGVNQNRPAPTMRGESSRQHGGKEEGEEQAREKLGKGRESSDEQSSEESRVRAEQVLQQKIREESVRENLTRREEEMLDAEEQVDKAAKIPDFQGDRNMQFDLEVAFKFKNFIKEIRERNMEWANNTKAHKGDKGKEAQKLNENGQRKITGPNLDESPAQIRDIEGCGLSKYPREEMEVNSYKTEDWKLGQEDRREKETIGQELKRLMLAREKDKQVGEGKIESKTQQEVVKRGKEDDDLNKPFKKAQNKEIELVGQHANLGENIYYVELASDEDEDNTTKETRELEHSNAYIQGEGKIESKTQQEVVKRGKEDDDLNKPFKKAQNKEIELVGQHANLGENIYYVELASDEDEDNTTKGVFVYGNPIFQKRRKLWQELTVSNICKDVPQAYLGDFNDILSQEEKVGIHPQPRIYLETFRMFVDDNGLIDVDLKGSKYTWYSNPRNNVITRERLDRVLVNWKWLQIYQDVTLRAAPTVSSDHCALILDTQRRVRIKKEFRFEAYLAEHEECREVIKRSWQMDEGNGNCWKQFAKKRIRCKRKLVEWSSRKEGEGWDKNKIMELFPGDVANLIIKTPISLINQKDFFVWPYKTDGQYSVRTGYHAAKEEKDSREERRICKASTSQDWREVWEAIWKLPVPQKIRMFL</sequence>
<dbReference type="EMBL" id="SDMP01000008">
    <property type="protein sequence ID" value="RYR45068.1"/>
    <property type="molecule type" value="Genomic_DNA"/>
</dbReference>
<keyword evidence="6" id="KW-1185">Reference proteome</keyword>
<dbReference type="SUPFAM" id="SSF56219">
    <property type="entry name" value="DNase I-like"/>
    <property type="match status" value="1"/>
</dbReference>
<dbReference type="InterPro" id="IPR025836">
    <property type="entry name" value="Zn_knuckle_CX2CX4HX4C"/>
</dbReference>
<evidence type="ECO:0000256" key="3">
    <source>
        <dbReference type="SAM" id="MobiDB-lite"/>
    </source>
</evidence>
<dbReference type="GO" id="GO:0008270">
    <property type="term" value="F:zinc ion binding"/>
    <property type="evidence" value="ECO:0007669"/>
    <property type="project" value="UniProtKB-KW"/>
</dbReference>
<accession>A0A445C2C0</accession>
<feature type="region of interest" description="Disordered" evidence="3">
    <location>
        <begin position="267"/>
        <end position="298"/>
    </location>
</feature>
<organism evidence="5 6">
    <name type="scientific">Arachis hypogaea</name>
    <name type="common">Peanut</name>
    <dbReference type="NCBI Taxonomy" id="3818"/>
    <lineage>
        <taxon>Eukaryota</taxon>
        <taxon>Viridiplantae</taxon>
        <taxon>Streptophyta</taxon>
        <taxon>Embryophyta</taxon>
        <taxon>Tracheophyta</taxon>
        <taxon>Spermatophyta</taxon>
        <taxon>Magnoliopsida</taxon>
        <taxon>eudicotyledons</taxon>
        <taxon>Gunneridae</taxon>
        <taxon>Pentapetalae</taxon>
        <taxon>rosids</taxon>
        <taxon>fabids</taxon>
        <taxon>Fabales</taxon>
        <taxon>Fabaceae</taxon>
        <taxon>Papilionoideae</taxon>
        <taxon>50 kb inversion clade</taxon>
        <taxon>dalbergioids sensu lato</taxon>
        <taxon>Dalbergieae</taxon>
        <taxon>Pterocarpus clade</taxon>
        <taxon>Arachis</taxon>
    </lineage>
</organism>
<dbReference type="Gene3D" id="3.60.10.10">
    <property type="entry name" value="Endonuclease/exonuclease/phosphatase"/>
    <property type="match status" value="1"/>
</dbReference>
<proteinExistence type="predicted"/>
<dbReference type="GO" id="GO:0003676">
    <property type="term" value="F:nucleic acid binding"/>
    <property type="evidence" value="ECO:0007669"/>
    <property type="project" value="InterPro"/>
</dbReference>
<evidence type="ECO:0000256" key="1">
    <source>
        <dbReference type="PROSITE-ProRule" id="PRU00047"/>
    </source>
</evidence>
<dbReference type="AlphaFoldDB" id="A0A445C2C0"/>
<dbReference type="PANTHER" id="PTHR33710">
    <property type="entry name" value="BNAC02G09200D PROTEIN"/>
    <property type="match status" value="1"/>
</dbReference>
<dbReference type="Pfam" id="PF14392">
    <property type="entry name" value="zf-CCHC_4"/>
    <property type="match status" value="1"/>
</dbReference>
<keyword evidence="1" id="KW-0862">Zinc</keyword>
<feature type="region of interest" description="Disordered" evidence="3">
    <location>
        <begin position="133"/>
        <end position="195"/>
    </location>
</feature>
<dbReference type="SUPFAM" id="SSF57756">
    <property type="entry name" value="Retrovirus zinc finger-like domains"/>
    <property type="match status" value="1"/>
</dbReference>
<evidence type="ECO:0000256" key="2">
    <source>
        <dbReference type="SAM" id="Coils"/>
    </source>
</evidence>
<comment type="caution">
    <text evidence="5">The sequence shown here is derived from an EMBL/GenBank/DDBJ whole genome shotgun (WGS) entry which is preliminary data.</text>
</comment>
<feature type="coiled-coil region" evidence="2">
    <location>
        <begin position="202"/>
        <end position="229"/>
    </location>
</feature>
<feature type="compositionally biased region" description="Basic and acidic residues" evidence="3">
    <location>
        <begin position="269"/>
        <end position="279"/>
    </location>
</feature>
<keyword evidence="1" id="KW-0479">Metal-binding</keyword>
<evidence type="ECO:0000313" key="6">
    <source>
        <dbReference type="Proteomes" id="UP000289738"/>
    </source>
</evidence>
<gene>
    <name evidence="5" type="ORF">Ahy_A08g041314</name>
</gene>
<dbReference type="STRING" id="3818.A0A445C2C0"/>
<reference evidence="5 6" key="1">
    <citation type="submission" date="2019-01" db="EMBL/GenBank/DDBJ databases">
        <title>Sequencing of cultivated peanut Arachis hypogaea provides insights into genome evolution and oil improvement.</title>
        <authorList>
            <person name="Chen X."/>
        </authorList>
    </citation>
    <scope>NUCLEOTIDE SEQUENCE [LARGE SCALE GENOMIC DNA]</scope>
    <source>
        <strain evidence="6">cv. Fuhuasheng</strain>
        <tissue evidence="5">Leaves</tissue>
    </source>
</reference>
<feature type="compositionally biased region" description="Basic and acidic residues" evidence="3">
    <location>
        <begin position="154"/>
        <end position="192"/>
    </location>
</feature>
<dbReference type="InterPro" id="IPR036691">
    <property type="entry name" value="Endo/exonu/phosph_ase_sf"/>
</dbReference>
<dbReference type="InterPro" id="IPR001878">
    <property type="entry name" value="Znf_CCHC"/>
</dbReference>
<dbReference type="PROSITE" id="PS50158">
    <property type="entry name" value="ZF_CCHC"/>
    <property type="match status" value="1"/>
</dbReference>
<dbReference type="InterPro" id="IPR036875">
    <property type="entry name" value="Znf_CCHC_sf"/>
</dbReference>